<sequence>MRTPDRLLIFYVFSFLVILFSSALTVASIAYPHWLNAKFYPEDKNGEPVRIAYGLHEKCSSITQSCTRFPEWECVNGDREFCNIWRTTSFMMWLSLVILGPTVISYITLIFSSRQKRETGWRMIALLLFFIVCVQIVAMSAVVHLLWTDKNLKNQNWKLGLSWTAATSSWIVTLALLVLTIIVGWKTVHQYALLPTNISRPSVERPMRRTNTY</sequence>
<comment type="caution">
    <text evidence="1">The sequence shown here is derived from an EMBL/GenBank/DDBJ whole genome shotgun (WGS) entry which is preliminary data.</text>
</comment>
<proteinExistence type="predicted"/>
<gene>
    <name evidence="1" type="ORF">V1525DRAFT_379891</name>
</gene>
<reference evidence="2" key="1">
    <citation type="journal article" date="2024" name="Front. Bioeng. Biotechnol.">
        <title>Genome-scale model development and genomic sequencing of the oleaginous clade Lipomyces.</title>
        <authorList>
            <person name="Czajka J.J."/>
            <person name="Han Y."/>
            <person name="Kim J."/>
            <person name="Mondo S.J."/>
            <person name="Hofstad B.A."/>
            <person name="Robles A."/>
            <person name="Haridas S."/>
            <person name="Riley R."/>
            <person name="LaButti K."/>
            <person name="Pangilinan J."/>
            <person name="Andreopoulos W."/>
            <person name="Lipzen A."/>
            <person name="Yan J."/>
            <person name="Wang M."/>
            <person name="Ng V."/>
            <person name="Grigoriev I.V."/>
            <person name="Spatafora J.W."/>
            <person name="Magnuson J.K."/>
            <person name="Baker S.E."/>
            <person name="Pomraning K.R."/>
        </authorList>
    </citation>
    <scope>NUCLEOTIDE SEQUENCE [LARGE SCALE GENOMIC DNA]</scope>
    <source>
        <strain evidence="2">CBS 7786</strain>
    </source>
</reference>
<name>A0ACC3SX79_LIPKO</name>
<dbReference type="EMBL" id="MU971393">
    <property type="protein sequence ID" value="KAK9236222.1"/>
    <property type="molecule type" value="Genomic_DNA"/>
</dbReference>
<organism evidence="1 2">
    <name type="scientific">Lipomyces kononenkoae</name>
    <name type="common">Yeast</name>
    <dbReference type="NCBI Taxonomy" id="34357"/>
    <lineage>
        <taxon>Eukaryota</taxon>
        <taxon>Fungi</taxon>
        <taxon>Dikarya</taxon>
        <taxon>Ascomycota</taxon>
        <taxon>Saccharomycotina</taxon>
        <taxon>Lipomycetes</taxon>
        <taxon>Lipomycetales</taxon>
        <taxon>Lipomycetaceae</taxon>
        <taxon>Lipomyces</taxon>
    </lineage>
</organism>
<dbReference type="Proteomes" id="UP001433508">
    <property type="component" value="Unassembled WGS sequence"/>
</dbReference>
<protein>
    <submittedName>
        <fullName evidence="1">Uncharacterized protein</fullName>
    </submittedName>
</protein>
<evidence type="ECO:0000313" key="2">
    <source>
        <dbReference type="Proteomes" id="UP001433508"/>
    </source>
</evidence>
<keyword evidence="2" id="KW-1185">Reference proteome</keyword>
<evidence type="ECO:0000313" key="1">
    <source>
        <dbReference type="EMBL" id="KAK9236222.1"/>
    </source>
</evidence>
<accession>A0ACC3SX79</accession>